<evidence type="ECO:0000259" key="3">
    <source>
        <dbReference type="Pfam" id="PF13194"/>
    </source>
</evidence>
<organism evidence="4 5">
    <name type="scientific">Methylomarinum roseum</name>
    <dbReference type="NCBI Taxonomy" id="3067653"/>
    <lineage>
        <taxon>Bacteria</taxon>
        <taxon>Pseudomonadati</taxon>
        <taxon>Pseudomonadota</taxon>
        <taxon>Gammaproteobacteria</taxon>
        <taxon>Methylococcales</taxon>
        <taxon>Methylococcaceae</taxon>
        <taxon>Methylomarinum</taxon>
    </lineage>
</organism>
<feature type="transmembrane region" description="Helical" evidence="1">
    <location>
        <begin position="178"/>
        <end position="197"/>
    </location>
</feature>
<accession>A0AAU7NWS4</accession>
<feature type="domain" description="MgtC/SapB/SrpB/YhiD N-terminal" evidence="2">
    <location>
        <begin position="11"/>
        <end position="136"/>
    </location>
</feature>
<feature type="domain" description="DUF4010" evidence="3">
    <location>
        <begin position="184"/>
        <end position="392"/>
    </location>
</feature>
<keyword evidence="5" id="KW-1185">Reference proteome</keyword>
<feature type="transmembrane region" description="Helical" evidence="1">
    <location>
        <begin position="64"/>
        <end position="83"/>
    </location>
</feature>
<evidence type="ECO:0000259" key="2">
    <source>
        <dbReference type="Pfam" id="PF02308"/>
    </source>
</evidence>
<sequence>MSDTQQTFYYLSVALAIGLLIGLERGWKERKAEEGARVAGVRTYGLTGLLGGGSALLAERFGPLTMGLAFVGLALMFTAAYVVNLHRGNDVGITSLVAGLLTFILGALAAIGEVAIAAASAVVTTLLLSYKPLLHRWVSALEASELRAGIKLLLISVVLLPILPNQGYGPWNALNPYAIWWMVVLIAAISFVGYFAIKIGGARRGAVFTGLFSGLASSTALTLHFSRISRRDAALAPILAMGILLACGTMFPRMVLVASLLNPHLFRLLVVPALVMALLSYLPVLFYWRASSHKKTDAVAPIKNPLELKTALSFGLLLMLVMLLGKALQSWFGEAGVLALAAASGVADVDAITLSLARMSQHDLTLRIAVSGIVIAAAINNLIKGGMATFIGGRPMGLRVGLPLLGSAISGLASVWLWVL</sequence>
<evidence type="ECO:0000256" key="1">
    <source>
        <dbReference type="SAM" id="Phobius"/>
    </source>
</evidence>
<dbReference type="RefSeq" id="WP_349432159.1">
    <property type="nucleotide sequence ID" value="NZ_CP157743.1"/>
</dbReference>
<dbReference type="InterPro" id="IPR025105">
    <property type="entry name" value="DUF4010"/>
</dbReference>
<keyword evidence="1" id="KW-0472">Membrane</keyword>
<feature type="transmembrane region" description="Helical" evidence="1">
    <location>
        <begin position="308"/>
        <end position="325"/>
    </location>
</feature>
<dbReference type="KEGG" id="mech:Q9L42_005105"/>
<keyword evidence="1" id="KW-1133">Transmembrane helix</keyword>
<keyword evidence="1" id="KW-0812">Transmembrane</keyword>
<feature type="transmembrane region" description="Helical" evidence="1">
    <location>
        <begin position="103"/>
        <end position="128"/>
    </location>
</feature>
<evidence type="ECO:0000313" key="5">
    <source>
        <dbReference type="Proteomes" id="UP001225378"/>
    </source>
</evidence>
<reference evidence="4 5" key="1">
    <citation type="journal article" date="2024" name="Microbiology">
        <title>Methylomarinum rosea sp. nov., a novel halophilic methanotrophic bacterium from the hypersaline Lake Elton.</title>
        <authorList>
            <person name="Suleimanov R.Z."/>
            <person name="Oshkin I.Y."/>
            <person name="Danilova O.V."/>
            <person name="Suzina N.E."/>
            <person name="Dedysh S.N."/>
        </authorList>
    </citation>
    <scope>NUCLEOTIDE SEQUENCE [LARGE SCALE GENOMIC DNA]</scope>
    <source>
        <strain evidence="4 5">Ch1-1</strain>
    </source>
</reference>
<feature type="transmembrane region" description="Helical" evidence="1">
    <location>
        <begin position="238"/>
        <end position="261"/>
    </location>
</feature>
<dbReference type="AlphaFoldDB" id="A0AAU7NWS4"/>
<dbReference type="EMBL" id="CP157743">
    <property type="protein sequence ID" value="XBS21505.1"/>
    <property type="molecule type" value="Genomic_DNA"/>
</dbReference>
<dbReference type="PANTHER" id="PTHR39084:SF1">
    <property type="entry name" value="DUF4010 DOMAIN-CONTAINING PROTEIN"/>
    <property type="match status" value="1"/>
</dbReference>
<name>A0AAU7NWS4_9GAMM</name>
<feature type="transmembrane region" description="Helical" evidence="1">
    <location>
        <begin position="364"/>
        <end position="384"/>
    </location>
</feature>
<evidence type="ECO:0000313" key="4">
    <source>
        <dbReference type="EMBL" id="XBS21505.1"/>
    </source>
</evidence>
<dbReference type="Pfam" id="PF02308">
    <property type="entry name" value="MgtC"/>
    <property type="match status" value="1"/>
</dbReference>
<feature type="transmembrane region" description="Helical" evidence="1">
    <location>
        <begin position="268"/>
        <end position="288"/>
    </location>
</feature>
<feature type="transmembrane region" description="Helical" evidence="1">
    <location>
        <begin position="6"/>
        <end position="23"/>
    </location>
</feature>
<feature type="transmembrane region" description="Helical" evidence="1">
    <location>
        <begin position="148"/>
        <end position="166"/>
    </location>
</feature>
<protein>
    <submittedName>
        <fullName evidence="4">MgtC/SapB family protein</fullName>
    </submittedName>
</protein>
<dbReference type="PANTHER" id="PTHR39084">
    <property type="entry name" value="MEMBRANE PROTEIN-RELATED"/>
    <property type="match status" value="1"/>
</dbReference>
<gene>
    <name evidence="4" type="ORF">Q9L42_005105</name>
</gene>
<dbReference type="InterPro" id="IPR049177">
    <property type="entry name" value="MgtC_SapB_SrpB_YhiD_N"/>
</dbReference>
<feature type="transmembrane region" description="Helical" evidence="1">
    <location>
        <begin position="396"/>
        <end position="419"/>
    </location>
</feature>
<dbReference type="Proteomes" id="UP001225378">
    <property type="component" value="Chromosome"/>
</dbReference>
<proteinExistence type="predicted"/>
<dbReference type="Pfam" id="PF13194">
    <property type="entry name" value="DUF4010"/>
    <property type="match status" value="1"/>
</dbReference>